<dbReference type="AlphaFoldDB" id="A0A520KV84"/>
<proteinExistence type="predicted"/>
<accession>A0A520KV84</accession>
<evidence type="ECO:0000313" key="1">
    <source>
        <dbReference type="EMBL" id="RZN67776.1"/>
    </source>
</evidence>
<sequence length="113" mass="12594">MNAGDRSDLKDFFVEKAVLDGVDIGEDTITFNYLLDGDLNTLKVHYKSLSLKEPKLTRDKDALKTFAVSLGVFGFFRFGAVLPAQLDITKYSRWVHPDLVKFLVGSPGLSKIP</sequence>
<dbReference type="EMBL" id="RXIL01000129">
    <property type="protein sequence ID" value="RZN67776.1"/>
    <property type="molecule type" value="Genomic_DNA"/>
</dbReference>
<dbReference type="Proteomes" id="UP000320766">
    <property type="component" value="Unassembled WGS sequence"/>
</dbReference>
<evidence type="ECO:0000313" key="2">
    <source>
        <dbReference type="Proteomes" id="UP000320766"/>
    </source>
</evidence>
<reference evidence="1 2" key="1">
    <citation type="journal article" date="2019" name="Nat. Microbiol.">
        <title>Wide diversity of methane and short-chain alkane metabolisms in uncultured archaea.</title>
        <authorList>
            <person name="Borrel G."/>
            <person name="Adam P.S."/>
            <person name="McKay L.J."/>
            <person name="Chen L.X."/>
            <person name="Sierra-Garcia I.N."/>
            <person name="Sieber C.M."/>
            <person name="Letourneur Q."/>
            <person name="Ghozlane A."/>
            <person name="Andersen G.L."/>
            <person name="Li W.J."/>
            <person name="Hallam S.J."/>
            <person name="Muyzer G."/>
            <person name="de Oliveira V.M."/>
            <person name="Inskeep W.P."/>
            <person name="Banfield J.F."/>
            <person name="Gribaldo S."/>
        </authorList>
    </citation>
    <scope>NUCLEOTIDE SEQUENCE [LARGE SCALE GENOMIC DNA]</scope>
    <source>
        <strain evidence="1">NM1b</strain>
    </source>
</reference>
<name>A0A520KV84_9EURY</name>
<protein>
    <submittedName>
        <fullName evidence="1">Uncharacterized protein</fullName>
    </submittedName>
</protein>
<organism evidence="1 2">
    <name type="scientific">Candidatus Methanolliviera hydrocarbonicum</name>
    <dbReference type="NCBI Taxonomy" id="2491085"/>
    <lineage>
        <taxon>Archaea</taxon>
        <taxon>Methanobacteriati</taxon>
        <taxon>Methanobacteriota</taxon>
        <taxon>Candidatus Methanoliparia</taxon>
        <taxon>Candidatus Methanoliparales</taxon>
        <taxon>Candidatus Methanollivieraceae</taxon>
        <taxon>Candidatus Methanolliviera</taxon>
    </lineage>
</organism>
<gene>
    <name evidence="1" type="ORF">EF807_07055</name>
</gene>
<comment type="caution">
    <text evidence="1">The sequence shown here is derived from an EMBL/GenBank/DDBJ whole genome shotgun (WGS) entry which is preliminary data.</text>
</comment>